<feature type="region of interest" description="Disordered" evidence="1">
    <location>
        <begin position="73"/>
        <end position="97"/>
    </location>
</feature>
<gene>
    <name evidence="2" type="ORF">GCM10022281_03570</name>
</gene>
<keyword evidence="3" id="KW-1185">Reference proteome</keyword>
<accession>A0ABP7TLI3</accession>
<evidence type="ECO:0000256" key="1">
    <source>
        <dbReference type="SAM" id="MobiDB-lite"/>
    </source>
</evidence>
<dbReference type="EMBL" id="BAABBR010000001">
    <property type="protein sequence ID" value="GAA4028068.1"/>
    <property type="molecule type" value="Genomic_DNA"/>
</dbReference>
<proteinExistence type="predicted"/>
<dbReference type="Proteomes" id="UP001424459">
    <property type="component" value="Unassembled WGS sequence"/>
</dbReference>
<name>A0ABP7TLI3_9SPHN</name>
<sequence length="97" mass="10593">MAADPRLTLPEHLRQFADGQFHLAQQDKQAQPTRVGNGLKQLGEGKGCCHGHKDIKISLYLQALACPKSVRRNSRLHGAPASPKSARWLDPKMGGSL</sequence>
<evidence type="ECO:0000313" key="3">
    <source>
        <dbReference type="Proteomes" id="UP001424459"/>
    </source>
</evidence>
<protein>
    <submittedName>
        <fullName evidence="2">Uncharacterized protein</fullName>
    </submittedName>
</protein>
<reference evidence="3" key="1">
    <citation type="journal article" date="2019" name="Int. J. Syst. Evol. Microbiol.">
        <title>The Global Catalogue of Microorganisms (GCM) 10K type strain sequencing project: providing services to taxonomists for standard genome sequencing and annotation.</title>
        <authorList>
            <consortium name="The Broad Institute Genomics Platform"/>
            <consortium name="The Broad Institute Genome Sequencing Center for Infectious Disease"/>
            <person name="Wu L."/>
            <person name="Ma J."/>
        </authorList>
    </citation>
    <scope>NUCLEOTIDE SEQUENCE [LARGE SCALE GENOMIC DNA]</scope>
    <source>
        <strain evidence="3">JCM 17564</strain>
    </source>
</reference>
<evidence type="ECO:0000313" key="2">
    <source>
        <dbReference type="EMBL" id="GAA4028068.1"/>
    </source>
</evidence>
<organism evidence="2 3">
    <name type="scientific">Sphingomonas rosea</name>
    <dbReference type="NCBI Taxonomy" id="335605"/>
    <lineage>
        <taxon>Bacteria</taxon>
        <taxon>Pseudomonadati</taxon>
        <taxon>Pseudomonadota</taxon>
        <taxon>Alphaproteobacteria</taxon>
        <taxon>Sphingomonadales</taxon>
        <taxon>Sphingomonadaceae</taxon>
        <taxon>Sphingomonas</taxon>
    </lineage>
</organism>
<comment type="caution">
    <text evidence="2">The sequence shown here is derived from an EMBL/GenBank/DDBJ whole genome shotgun (WGS) entry which is preliminary data.</text>
</comment>